<comment type="similarity">
    <text evidence="8">Belongs to the TonB-dependent receptor family.</text>
</comment>
<evidence type="ECO:0000256" key="7">
    <source>
        <dbReference type="ARBA" id="ARBA00023237"/>
    </source>
</evidence>
<dbReference type="Gene3D" id="2.40.170.20">
    <property type="entry name" value="TonB-dependent receptor, beta-barrel domain"/>
    <property type="match status" value="1"/>
</dbReference>
<evidence type="ECO:0000256" key="5">
    <source>
        <dbReference type="ARBA" id="ARBA00023077"/>
    </source>
</evidence>
<evidence type="ECO:0000256" key="2">
    <source>
        <dbReference type="ARBA" id="ARBA00022448"/>
    </source>
</evidence>
<dbReference type="Pfam" id="PF00593">
    <property type="entry name" value="TonB_dep_Rec_b-barrel"/>
    <property type="match status" value="1"/>
</dbReference>
<keyword evidence="5" id="KW-0798">TonB box</keyword>
<evidence type="ECO:0000259" key="9">
    <source>
        <dbReference type="Pfam" id="PF00593"/>
    </source>
</evidence>
<dbReference type="SUPFAM" id="SSF56935">
    <property type="entry name" value="Porins"/>
    <property type="match status" value="1"/>
</dbReference>
<sequence>MIPMDAVERIEILADGASSTYGSDAIAGVVNLIMRKNFEGVSFKSRVGRPSQEGGDEESVSFVFGATGDRVSVTSALEFNSRDEIYDADRDYTAARWADENGDGYIDIDTETVGVSRYARAIWDPVHNTWAAPGSTWNPTTELWEGADCESIGEGFINAQYKGGNVCGYAHALISANRASLKRANSFTSAEFNIDDNWKAYTDVLFSRVESFGRYAPPAAVFDPMPANHPDNPTGEDTYATWRWDTLGPRDNTIEDLMMDGTVGITGQINDAVSLEVYAQYGKYVSTGIGSNYLSYGGLAINNEWYGDLIMDSEEAIANLRATTVTDEQMDTRKLFAGSQIDFMEMPGGTASAYIGLEHMEIEYSSLVDAQSEAGWIGGSAGNSAQGSRDLDAIFTEFLLPVTDSIEVNLAVRYDDYSDFGSATSPKVGINYRPLDNLTLKASWGQGFKAPALSDLYGVTSFSAEDATDYVYCAANGIPSDSCIEEQFDTYFGSNPDLDAEESEAYTAGVIYDVNDMITLGIEYFNLSVDNVIQTVGAQDMIFAELAGLSHTVTRLGNGQIDEIRAGTVNGPGFELQTLDFSAKGSYATEFGEFGFNVLFSHLIEYSQQAYFGAEVQDHAGWNLYPEWKGTLGLNWTQGNHRVDWYMSYTGSHAAENLIDEDGSLLPPLKPEGELDSWLVHNVAYNYTFNNDHNFRVGVRNLLDEDPVLDKNGEFSRDHYDLYNNFGRVYFAEYSVDL</sequence>
<dbReference type="PROSITE" id="PS52016">
    <property type="entry name" value="TONB_DEPENDENT_REC_3"/>
    <property type="match status" value="1"/>
</dbReference>
<dbReference type="InterPro" id="IPR036942">
    <property type="entry name" value="Beta-barrel_TonB_sf"/>
</dbReference>
<dbReference type="PANTHER" id="PTHR47234">
    <property type="match status" value="1"/>
</dbReference>
<gene>
    <name evidence="10" type="ORF">A3224_12185</name>
</gene>
<dbReference type="GO" id="GO:0009279">
    <property type="term" value="C:cell outer membrane"/>
    <property type="evidence" value="ECO:0007669"/>
    <property type="project" value="UniProtKB-SubCell"/>
</dbReference>
<dbReference type="InterPro" id="IPR039426">
    <property type="entry name" value="TonB-dep_rcpt-like"/>
</dbReference>
<evidence type="ECO:0000256" key="6">
    <source>
        <dbReference type="ARBA" id="ARBA00023136"/>
    </source>
</evidence>
<dbReference type="InterPro" id="IPR000531">
    <property type="entry name" value="Beta-barrel_TonB"/>
</dbReference>
<evidence type="ECO:0000256" key="4">
    <source>
        <dbReference type="ARBA" id="ARBA00022692"/>
    </source>
</evidence>
<dbReference type="AlphaFoldDB" id="A0A143HPM5"/>
<dbReference type="Proteomes" id="UP000076077">
    <property type="component" value="Chromosome"/>
</dbReference>
<accession>A0A143HPM5</accession>
<comment type="subcellular location">
    <subcellularLocation>
        <location evidence="1 8">Cell outer membrane</location>
        <topology evidence="1 8">Multi-pass membrane protein</topology>
    </subcellularLocation>
</comment>
<protein>
    <recommendedName>
        <fullName evidence="9">TonB-dependent receptor-like beta-barrel domain-containing protein</fullName>
    </recommendedName>
</protein>
<dbReference type="InterPro" id="IPR037066">
    <property type="entry name" value="Plug_dom_sf"/>
</dbReference>
<keyword evidence="4 8" id="KW-0812">Transmembrane</keyword>
<evidence type="ECO:0000256" key="8">
    <source>
        <dbReference type="PROSITE-ProRule" id="PRU01360"/>
    </source>
</evidence>
<dbReference type="KEGG" id="mthd:A3224_12185"/>
<proteinExistence type="inferred from homology"/>
<keyword evidence="2 8" id="KW-0813">Transport</keyword>
<keyword evidence="11" id="KW-1185">Reference proteome</keyword>
<evidence type="ECO:0000256" key="3">
    <source>
        <dbReference type="ARBA" id="ARBA00022452"/>
    </source>
</evidence>
<keyword evidence="6 8" id="KW-0472">Membrane</keyword>
<dbReference type="STRING" id="252514.A3224_12185"/>
<evidence type="ECO:0000313" key="10">
    <source>
        <dbReference type="EMBL" id="AMX03232.1"/>
    </source>
</evidence>
<dbReference type="EMBL" id="CP014864">
    <property type="protein sequence ID" value="AMX03232.1"/>
    <property type="molecule type" value="Genomic_DNA"/>
</dbReference>
<name>A0A143HPM5_MICTH</name>
<reference evidence="11" key="1">
    <citation type="submission" date="2016-03" db="EMBL/GenBank/DDBJ databases">
        <authorList>
            <person name="Lee Y.-S."/>
            <person name="Choi Y.-L."/>
        </authorList>
    </citation>
    <scope>NUCLEOTIDE SEQUENCE [LARGE SCALE GENOMIC DNA]</scope>
    <source>
        <strain evidence="11">DAU221</strain>
    </source>
</reference>
<dbReference type="Gene3D" id="2.170.130.10">
    <property type="entry name" value="TonB-dependent receptor, plug domain"/>
    <property type="match status" value="1"/>
</dbReference>
<organism evidence="10 11">
    <name type="scientific">Microbulbifer thermotolerans</name>
    <dbReference type="NCBI Taxonomy" id="252514"/>
    <lineage>
        <taxon>Bacteria</taxon>
        <taxon>Pseudomonadati</taxon>
        <taxon>Pseudomonadota</taxon>
        <taxon>Gammaproteobacteria</taxon>
        <taxon>Cellvibrionales</taxon>
        <taxon>Microbulbiferaceae</taxon>
        <taxon>Microbulbifer</taxon>
    </lineage>
</organism>
<dbReference type="PANTHER" id="PTHR47234:SF2">
    <property type="entry name" value="TONB-DEPENDENT RECEPTOR"/>
    <property type="match status" value="1"/>
</dbReference>
<keyword evidence="3 8" id="KW-1134">Transmembrane beta strand</keyword>
<evidence type="ECO:0000256" key="1">
    <source>
        <dbReference type="ARBA" id="ARBA00004571"/>
    </source>
</evidence>
<feature type="domain" description="TonB-dependent receptor-like beta-barrel" evidence="9">
    <location>
        <begin position="225"/>
        <end position="702"/>
    </location>
</feature>
<keyword evidence="7 8" id="KW-0998">Cell outer membrane</keyword>
<evidence type="ECO:0000313" key="11">
    <source>
        <dbReference type="Proteomes" id="UP000076077"/>
    </source>
</evidence>